<dbReference type="AlphaFoldDB" id="A0A1G8GG53"/>
<name>A0A1G8GG53_9NOCA</name>
<feature type="region of interest" description="Disordered" evidence="1">
    <location>
        <begin position="50"/>
        <end position="95"/>
    </location>
</feature>
<dbReference type="InterPro" id="IPR013207">
    <property type="entry name" value="LGFP"/>
</dbReference>
<feature type="region of interest" description="Disordered" evidence="1">
    <location>
        <begin position="1"/>
        <end position="27"/>
    </location>
</feature>
<evidence type="ECO:0000256" key="1">
    <source>
        <dbReference type="SAM" id="MobiDB-lite"/>
    </source>
</evidence>
<organism evidence="2 3">
    <name type="scientific">Rhodococcus triatomae</name>
    <dbReference type="NCBI Taxonomy" id="300028"/>
    <lineage>
        <taxon>Bacteria</taxon>
        <taxon>Bacillati</taxon>
        <taxon>Actinomycetota</taxon>
        <taxon>Actinomycetes</taxon>
        <taxon>Mycobacteriales</taxon>
        <taxon>Nocardiaceae</taxon>
        <taxon>Rhodococcus</taxon>
    </lineage>
</organism>
<protein>
    <submittedName>
        <fullName evidence="2">LGFP repeat-containing protein</fullName>
    </submittedName>
</protein>
<dbReference type="Pfam" id="PF08310">
    <property type="entry name" value="LGFP"/>
    <property type="match status" value="3"/>
</dbReference>
<feature type="region of interest" description="Disordered" evidence="1">
    <location>
        <begin position="272"/>
        <end position="292"/>
    </location>
</feature>
<proteinExistence type="predicted"/>
<dbReference type="Proteomes" id="UP000183263">
    <property type="component" value="Unassembled WGS sequence"/>
</dbReference>
<evidence type="ECO:0000313" key="2">
    <source>
        <dbReference type="EMBL" id="SDH93399.1"/>
    </source>
</evidence>
<dbReference type="EMBL" id="FNDN01000004">
    <property type="protein sequence ID" value="SDH93399.1"/>
    <property type="molecule type" value="Genomic_DNA"/>
</dbReference>
<sequence>MLSRHDLLGIESPCTEKGSISSSRSGGRKLRALTVGVAAASLVILPAGTAFAQPDGSDSGGSAQPSETMPPRPDSDGPNANAPQSRKQAENDPGAAALPGCADYWNPQLDSWFMVCGRILDKYNELGGVDGPLGLPTSDELTNPDGVGKRTSFTNDSSIYWSPASDAHQIGGAIGAEWARKGWETGAHGYPVSDELNAQDGTGRYNTFQGNSDIYWHPNTGTSAFAVWGEIRQAWLESGAEAGRFGFPVSNEFEIEGGWAQHFQNGTLEWRPGGPAVPSGELPSLFPSGSAN</sequence>
<evidence type="ECO:0000313" key="3">
    <source>
        <dbReference type="Proteomes" id="UP000183263"/>
    </source>
</evidence>
<keyword evidence="3" id="KW-1185">Reference proteome</keyword>
<reference evidence="2 3" key="1">
    <citation type="submission" date="2016-10" db="EMBL/GenBank/DDBJ databases">
        <authorList>
            <person name="de Groot N.N."/>
        </authorList>
    </citation>
    <scope>NUCLEOTIDE SEQUENCE [LARGE SCALE GENOMIC DNA]</scope>
    <source>
        <strain evidence="2 3">DSM 44892</strain>
    </source>
</reference>
<gene>
    <name evidence="2" type="ORF">SAMN05444695_10490</name>
</gene>
<accession>A0A1G8GG53</accession>